<sequence length="123" mass="13783">MSTKLLSDVFNTEALTGCLPRPVYHPYSPVNQASDTPIDFHLCQPVGNMTFVCPEEARRETQCTVFKSGVYGTRTAHGNLYPGDFNEQKVDLDLDEQLEQALLVESNISNSSWTCDCFVRCKT</sequence>
<protein>
    <submittedName>
        <fullName evidence="1">Uncharacterized protein</fullName>
    </submittedName>
</protein>
<gene>
    <name evidence="1" type="ORF">QR680_012119</name>
</gene>
<dbReference type="AlphaFoldDB" id="A0AA39M078"/>
<name>A0AA39M078_9BILA</name>
<organism evidence="1 2">
    <name type="scientific">Steinernema hermaphroditum</name>
    <dbReference type="NCBI Taxonomy" id="289476"/>
    <lineage>
        <taxon>Eukaryota</taxon>
        <taxon>Metazoa</taxon>
        <taxon>Ecdysozoa</taxon>
        <taxon>Nematoda</taxon>
        <taxon>Chromadorea</taxon>
        <taxon>Rhabditida</taxon>
        <taxon>Tylenchina</taxon>
        <taxon>Panagrolaimomorpha</taxon>
        <taxon>Strongyloidoidea</taxon>
        <taxon>Steinernematidae</taxon>
        <taxon>Steinernema</taxon>
    </lineage>
</organism>
<comment type="caution">
    <text evidence="1">The sequence shown here is derived from an EMBL/GenBank/DDBJ whole genome shotgun (WGS) entry which is preliminary data.</text>
</comment>
<dbReference type="EMBL" id="JAUCMV010000002">
    <property type="protein sequence ID" value="KAK0415789.1"/>
    <property type="molecule type" value="Genomic_DNA"/>
</dbReference>
<evidence type="ECO:0000313" key="1">
    <source>
        <dbReference type="EMBL" id="KAK0415789.1"/>
    </source>
</evidence>
<evidence type="ECO:0000313" key="2">
    <source>
        <dbReference type="Proteomes" id="UP001175271"/>
    </source>
</evidence>
<dbReference type="Proteomes" id="UP001175271">
    <property type="component" value="Unassembled WGS sequence"/>
</dbReference>
<keyword evidence="2" id="KW-1185">Reference proteome</keyword>
<accession>A0AA39M078</accession>
<proteinExistence type="predicted"/>
<reference evidence="1" key="1">
    <citation type="submission" date="2023-06" db="EMBL/GenBank/DDBJ databases">
        <title>Genomic analysis of the entomopathogenic nematode Steinernema hermaphroditum.</title>
        <authorList>
            <person name="Schwarz E.M."/>
            <person name="Heppert J.K."/>
            <person name="Baniya A."/>
            <person name="Schwartz H.T."/>
            <person name="Tan C.-H."/>
            <person name="Antoshechkin I."/>
            <person name="Sternberg P.W."/>
            <person name="Goodrich-Blair H."/>
            <person name="Dillman A.R."/>
        </authorList>
    </citation>
    <scope>NUCLEOTIDE SEQUENCE</scope>
    <source>
        <strain evidence="1">PS9179</strain>
        <tissue evidence="1">Whole animal</tissue>
    </source>
</reference>